<dbReference type="STRING" id="885272.JonanDRAFT_0985"/>
<organism evidence="1 2">
    <name type="scientific">Jonquetella anthropi DSM 22815</name>
    <dbReference type="NCBI Taxonomy" id="885272"/>
    <lineage>
        <taxon>Bacteria</taxon>
        <taxon>Thermotogati</taxon>
        <taxon>Synergistota</taxon>
        <taxon>Synergistia</taxon>
        <taxon>Synergistales</taxon>
        <taxon>Dethiosulfovibrionaceae</taxon>
        <taxon>Jonquetella</taxon>
    </lineage>
</organism>
<evidence type="ECO:0000313" key="1">
    <source>
        <dbReference type="EMBL" id="EHM13358.1"/>
    </source>
</evidence>
<dbReference type="EMBL" id="CM001376">
    <property type="protein sequence ID" value="EHM13358.1"/>
    <property type="molecule type" value="Genomic_DNA"/>
</dbReference>
<protein>
    <submittedName>
        <fullName evidence="1">Carboxypeptidase C (Cathepsin A)</fullName>
    </submittedName>
</protein>
<dbReference type="Pfam" id="PF00450">
    <property type="entry name" value="Peptidase_S10"/>
    <property type="match status" value="1"/>
</dbReference>
<keyword evidence="1" id="KW-0378">Hydrolase</keyword>
<dbReference type="Proteomes" id="UP000003806">
    <property type="component" value="Chromosome"/>
</dbReference>
<dbReference type="ESTHER" id="9bact-h0ukz9">
    <property type="family name" value="Carboxypeptidase_S10"/>
</dbReference>
<dbReference type="AlphaFoldDB" id="H0UKZ9"/>
<dbReference type="GO" id="GO:0006508">
    <property type="term" value="P:proteolysis"/>
    <property type="evidence" value="ECO:0007669"/>
    <property type="project" value="InterPro"/>
</dbReference>
<dbReference type="GO" id="GO:0004185">
    <property type="term" value="F:serine-type carboxypeptidase activity"/>
    <property type="evidence" value="ECO:0007669"/>
    <property type="project" value="InterPro"/>
</dbReference>
<dbReference type="SUPFAM" id="SSF53474">
    <property type="entry name" value="alpha/beta-Hydrolases"/>
    <property type="match status" value="1"/>
</dbReference>
<dbReference type="InterPro" id="IPR001563">
    <property type="entry name" value="Peptidase_S10"/>
</dbReference>
<dbReference type="eggNOG" id="COG2939">
    <property type="taxonomic scope" value="Bacteria"/>
</dbReference>
<name>H0UKZ9_9BACT</name>
<dbReference type="OrthoDB" id="9770107at2"/>
<keyword evidence="1" id="KW-0645">Protease</keyword>
<accession>H0UKZ9</accession>
<evidence type="ECO:0000313" key="2">
    <source>
        <dbReference type="Proteomes" id="UP000003806"/>
    </source>
</evidence>
<dbReference type="Gene3D" id="3.40.50.1820">
    <property type="entry name" value="alpha/beta hydrolase"/>
    <property type="match status" value="1"/>
</dbReference>
<proteinExistence type="predicted"/>
<sequence length="498" mass="56166">MEDIRVGEEGAFQARQPESSFDDSIELDGERLDYTCTVGQLPLYGDQDDQRCEWFYAAYTKKNLSELERACRPVTFAFNGCPGTSSIYLHVGGLAPKALCQSDHGLDVPRPPFRLEDNPGTILDFTDLVFIDPLGTGFSRGAGWDKDLLKRYCGVDEDAEAFSEFIRVWLTKQRRWADPVVVFGESYGGVRGGRLLTKLQDRGIMPEAFVALSPAFSYAELNTTALLERHLVHTLPAMAVCAWYHKKLSSRLQALTVDQLREEVGNWAKSEYVPLLWKGVNCLTEKERADCAAKLAEYTGLTVAQVEDMNLKVLHSRFAGLLLADEGKAVSLFDSRLTVPEHGYKGDTEPSSFRVSYPALAALHDYFGDRLPAGPEREYYLFNDAYVAPAWNFFSGYETKLEGIPTRAGGFISSLEQIALAMKRFPDMGLFVGCGYFDIHCSIDTTQYCLNHLPIPRELMGQITLRRYWGGHMLYTNMDARLELRRDLKEFYSRTLAR</sequence>
<dbReference type="InterPro" id="IPR029058">
    <property type="entry name" value="AB_hydrolase_fold"/>
</dbReference>
<keyword evidence="1" id="KW-0121">Carboxypeptidase</keyword>
<keyword evidence="2" id="KW-1185">Reference proteome</keyword>
<dbReference type="HOGENOM" id="CLU_032786_0_0_0"/>
<gene>
    <name evidence="1" type="ORF">JonanDRAFT_0985</name>
</gene>
<reference evidence="1 2" key="1">
    <citation type="submission" date="2011-11" db="EMBL/GenBank/DDBJ databases">
        <title>The Noncontiguous Finished genome of Jonquetella anthropi DSM 22815.</title>
        <authorList>
            <consortium name="US DOE Joint Genome Institute (JGI-PGF)"/>
            <person name="Lucas S."/>
            <person name="Copeland A."/>
            <person name="Lapidus A."/>
            <person name="Glavina del Rio T."/>
            <person name="Dalin E."/>
            <person name="Tice H."/>
            <person name="Bruce D."/>
            <person name="Goodwin L."/>
            <person name="Pitluck S."/>
            <person name="Peters L."/>
            <person name="Mikhailova N."/>
            <person name="Held B."/>
            <person name="Kyrpides N."/>
            <person name="Mavromatis K."/>
            <person name="Ivanova N."/>
            <person name="Markowitz V."/>
            <person name="Cheng J.-F."/>
            <person name="Hugenholtz P."/>
            <person name="Woyke T."/>
            <person name="Wu D."/>
            <person name="Gronow S."/>
            <person name="Wellnitz S."/>
            <person name="Brambilla E."/>
            <person name="Klenk H.-P."/>
            <person name="Eisen J.A."/>
        </authorList>
    </citation>
    <scope>NUCLEOTIDE SEQUENCE [LARGE SCALE GENOMIC DNA]</scope>
    <source>
        <strain evidence="1 2">DSM 22815</strain>
    </source>
</reference>
<dbReference type="RefSeq" id="WP_008521425.1">
    <property type="nucleotide sequence ID" value="NZ_CM001376.1"/>
</dbReference>